<feature type="compositionally biased region" description="Polar residues" evidence="1">
    <location>
        <begin position="88"/>
        <end position="101"/>
    </location>
</feature>
<gene>
    <name evidence="3" type="ORF">BGZ99_001439</name>
</gene>
<dbReference type="OrthoDB" id="2434934at2759"/>
<keyword evidence="2" id="KW-1133">Transmembrane helix</keyword>
<sequence>MGFWSRAPPPITYEYQEGVAHRVRDILTGADHSSHTHRNKIALKALQRPEALAGVIEILKTMPEPCHRADGWELDEGVELDSEDEQESQMPLRQNQSQDQQPIQALFKGKERDVQSSMPSKTVVVAATTIAAAAATSAAAATLAVTTGRKSKDVVHTQSKTTGTITTTTTTTTKTVVRFYPSKDVVSSHAYWWGYEIFIPQEALSRIASAQDVSSAFLGFLGSVGLVVPAIVPFLGYIAAYVGLEFAVIKAQNEGKGVILASTWLVPVALVPRAWDVPDIEGIDDQSGSA</sequence>
<proteinExistence type="predicted"/>
<dbReference type="AlphaFoldDB" id="A0A9P6QYA4"/>
<organism evidence="3 4">
    <name type="scientific">Dissophora globulifera</name>
    <dbReference type="NCBI Taxonomy" id="979702"/>
    <lineage>
        <taxon>Eukaryota</taxon>
        <taxon>Fungi</taxon>
        <taxon>Fungi incertae sedis</taxon>
        <taxon>Mucoromycota</taxon>
        <taxon>Mortierellomycotina</taxon>
        <taxon>Mortierellomycetes</taxon>
        <taxon>Mortierellales</taxon>
        <taxon>Mortierellaceae</taxon>
        <taxon>Dissophora</taxon>
    </lineage>
</organism>
<dbReference type="Proteomes" id="UP000738325">
    <property type="component" value="Unassembled WGS sequence"/>
</dbReference>
<evidence type="ECO:0000256" key="2">
    <source>
        <dbReference type="SAM" id="Phobius"/>
    </source>
</evidence>
<evidence type="ECO:0000313" key="3">
    <source>
        <dbReference type="EMBL" id="KAG0307428.1"/>
    </source>
</evidence>
<feature type="region of interest" description="Disordered" evidence="1">
    <location>
        <begin position="79"/>
        <end position="101"/>
    </location>
</feature>
<comment type="caution">
    <text evidence="3">The sequence shown here is derived from an EMBL/GenBank/DDBJ whole genome shotgun (WGS) entry which is preliminary data.</text>
</comment>
<accession>A0A9P6QYA4</accession>
<dbReference type="EMBL" id="JAAAIP010001367">
    <property type="protein sequence ID" value="KAG0307428.1"/>
    <property type="molecule type" value="Genomic_DNA"/>
</dbReference>
<feature type="transmembrane region" description="Helical" evidence="2">
    <location>
        <begin position="216"/>
        <end position="244"/>
    </location>
</feature>
<evidence type="ECO:0000256" key="1">
    <source>
        <dbReference type="SAM" id="MobiDB-lite"/>
    </source>
</evidence>
<keyword evidence="4" id="KW-1185">Reference proteome</keyword>
<reference evidence="3" key="1">
    <citation type="journal article" date="2020" name="Fungal Divers.">
        <title>Resolving the Mortierellaceae phylogeny through synthesis of multi-gene phylogenetics and phylogenomics.</title>
        <authorList>
            <person name="Vandepol N."/>
            <person name="Liber J."/>
            <person name="Desiro A."/>
            <person name="Na H."/>
            <person name="Kennedy M."/>
            <person name="Barry K."/>
            <person name="Grigoriev I.V."/>
            <person name="Miller A.N."/>
            <person name="O'Donnell K."/>
            <person name="Stajich J.E."/>
            <person name="Bonito G."/>
        </authorList>
    </citation>
    <scope>NUCLEOTIDE SEQUENCE</scope>
    <source>
        <strain evidence="3">REB-010B</strain>
    </source>
</reference>
<name>A0A9P6QYA4_9FUNG</name>
<keyword evidence="2" id="KW-0812">Transmembrane</keyword>
<keyword evidence="2" id="KW-0472">Membrane</keyword>
<protein>
    <submittedName>
        <fullName evidence="3">Uncharacterized protein</fullName>
    </submittedName>
</protein>
<evidence type="ECO:0000313" key="4">
    <source>
        <dbReference type="Proteomes" id="UP000738325"/>
    </source>
</evidence>